<comment type="caution">
    <text evidence="2">The sequence shown here is derived from an EMBL/GenBank/DDBJ whole genome shotgun (WGS) entry which is preliminary data.</text>
</comment>
<name>A0A2K3V0B0_9DEIO</name>
<dbReference type="EMBL" id="PPPD01000001">
    <property type="protein sequence ID" value="PNY82224.1"/>
    <property type="molecule type" value="Genomic_DNA"/>
</dbReference>
<accession>A0A2K3V0B0</accession>
<evidence type="ECO:0000313" key="2">
    <source>
        <dbReference type="EMBL" id="PNY82224.1"/>
    </source>
</evidence>
<evidence type="ECO:0000256" key="1">
    <source>
        <dbReference type="SAM" id="MobiDB-lite"/>
    </source>
</evidence>
<keyword evidence="3" id="KW-1185">Reference proteome</keyword>
<gene>
    <name evidence="2" type="ORF">CVO96_13375</name>
</gene>
<organism evidence="2 3">
    <name type="scientific">Deinococcus koreensis</name>
    <dbReference type="NCBI Taxonomy" id="2054903"/>
    <lineage>
        <taxon>Bacteria</taxon>
        <taxon>Thermotogati</taxon>
        <taxon>Deinococcota</taxon>
        <taxon>Deinococci</taxon>
        <taxon>Deinococcales</taxon>
        <taxon>Deinococcaceae</taxon>
        <taxon>Deinococcus</taxon>
    </lineage>
</organism>
<dbReference type="Proteomes" id="UP000236379">
    <property type="component" value="Unassembled WGS sequence"/>
</dbReference>
<feature type="compositionally biased region" description="Low complexity" evidence="1">
    <location>
        <begin position="1"/>
        <end position="18"/>
    </location>
</feature>
<feature type="region of interest" description="Disordered" evidence="1">
    <location>
        <begin position="1"/>
        <end position="36"/>
    </location>
</feature>
<reference evidence="2 3" key="1">
    <citation type="submission" date="2018-01" db="EMBL/GenBank/DDBJ databases">
        <title>Deinococcus koreensis sp. nov., a radiation-resistant bacterium isolated from river water.</title>
        <authorList>
            <person name="Choi A."/>
        </authorList>
    </citation>
    <scope>NUCLEOTIDE SEQUENCE [LARGE SCALE GENOMIC DNA]</scope>
    <source>
        <strain evidence="2 3">SJW1-2</strain>
    </source>
</reference>
<dbReference type="AlphaFoldDB" id="A0A2K3V0B0"/>
<sequence length="135" mass="13188">MALSATTRPTPTLRAARSSVTATPSPGTAAQASAPFQATSTAAGSLGHRGVYDGARATQARPPETHATPCSLKAARKPAGVVGPEAGWAAGAAAGAGAQAARISGTRTAESRRRMVVSLGGGRLSGVSPDGVNQA</sequence>
<protein>
    <submittedName>
        <fullName evidence="2">Uncharacterized protein</fullName>
    </submittedName>
</protein>
<evidence type="ECO:0000313" key="3">
    <source>
        <dbReference type="Proteomes" id="UP000236379"/>
    </source>
</evidence>
<feature type="compositionally biased region" description="Polar residues" evidence="1">
    <location>
        <begin position="19"/>
        <end position="36"/>
    </location>
</feature>
<proteinExistence type="predicted"/>